<organism evidence="1">
    <name type="scientific">Sesamum radiatum</name>
    <name type="common">Black benniseed</name>
    <dbReference type="NCBI Taxonomy" id="300843"/>
    <lineage>
        <taxon>Eukaryota</taxon>
        <taxon>Viridiplantae</taxon>
        <taxon>Streptophyta</taxon>
        <taxon>Embryophyta</taxon>
        <taxon>Tracheophyta</taxon>
        <taxon>Spermatophyta</taxon>
        <taxon>Magnoliopsida</taxon>
        <taxon>eudicotyledons</taxon>
        <taxon>Gunneridae</taxon>
        <taxon>Pentapetalae</taxon>
        <taxon>asterids</taxon>
        <taxon>lamiids</taxon>
        <taxon>Lamiales</taxon>
        <taxon>Pedaliaceae</taxon>
        <taxon>Sesamum</taxon>
    </lineage>
</organism>
<name>A0AAW2RF36_SESRA</name>
<gene>
    <name evidence="1" type="ORF">Sradi_3185200</name>
</gene>
<reference evidence="1" key="1">
    <citation type="submission" date="2020-06" db="EMBL/GenBank/DDBJ databases">
        <authorList>
            <person name="Li T."/>
            <person name="Hu X."/>
            <person name="Zhang T."/>
            <person name="Song X."/>
            <person name="Zhang H."/>
            <person name="Dai N."/>
            <person name="Sheng W."/>
            <person name="Hou X."/>
            <person name="Wei L."/>
        </authorList>
    </citation>
    <scope>NUCLEOTIDE SEQUENCE</scope>
    <source>
        <strain evidence="1">G02</strain>
        <tissue evidence="1">Leaf</tissue>
    </source>
</reference>
<proteinExistence type="predicted"/>
<dbReference type="EMBL" id="JACGWJ010000013">
    <property type="protein sequence ID" value="KAL0378797.1"/>
    <property type="molecule type" value="Genomic_DNA"/>
</dbReference>
<sequence length="180" mass="20012">MVACGLALPFALAMESDLSQLGDSLSLTEEQEVGLLFPTGLWHAEPLAKGFFIVSRLVSSKSFKPEALQNTFKLAFNTVRGLELKIREEALDDPNLVDLNWCEFHIQIYSLPLGKMINEISAFIGTKLGRFKDIDLGSSGEAWGSSVRVRVAIDITKPLKWALKVRIVLGDDHLITFTYE</sequence>
<dbReference type="AlphaFoldDB" id="A0AAW2RF36"/>
<protein>
    <submittedName>
        <fullName evidence="1">Uncharacterized protein</fullName>
    </submittedName>
</protein>
<evidence type="ECO:0000313" key="1">
    <source>
        <dbReference type="EMBL" id="KAL0378797.1"/>
    </source>
</evidence>
<comment type="caution">
    <text evidence="1">The sequence shown here is derived from an EMBL/GenBank/DDBJ whole genome shotgun (WGS) entry which is preliminary data.</text>
</comment>
<reference evidence="1" key="2">
    <citation type="journal article" date="2024" name="Plant">
        <title>Genomic evolution and insights into agronomic trait innovations of Sesamum species.</title>
        <authorList>
            <person name="Miao H."/>
            <person name="Wang L."/>
            <person name="Qu L."/>
            <person name="Liu H."/>
            <person name="Sun Y."/>
            <person name="Le M."/>
            <person name="Wang Q."/>
            <person name="Wei S."/>
            <person name="Zheng Y."/>
            <person name="Lin W."/>
            <person name="Duan Y."/>
            <person name="Cao H."/>
            <person name="Xiong S."/>
            <person name="Wang X."/>
            <person name="Wei L."/>
            <person name="Li C."/>
            <person name="Ma Q."/>
            <person name="Ju M."/>
            <person name="Zhao R."/>
            <person name="Li G."/>
            <person name="Mu C."/>
            <person name="Tian Q."/>
            <person name="Mei H."/>
            <person name="Zhang T."/>
            <person name="Gao T."/>
            <person name="Zhang H."/>
        </authorList>
    </citation>
    <scope>NUCLEOTIDE SEQUENCE</scope>
    <source>
        <strain evidence="1">G02</strain>
    </source>
</reference>
<accession>A0AAW2RF36</accession>